<proteinExistence type="predicted"/>
<dbReference type="Pfam" id="PF05340">
    <property type="entry name" value="DUF740"/>
    <property type="match status" value="2"/>
</dbReference>
<accession>A0A803LX89</accession>
<dbReference type="PANTHER" id="PTHR31659:SF9">
    <property type="entry name" value="PROTEIN: UPF0503-LIKE PROTEIN, PUTATIVE (DUF740)-RELATED"/>
    <property type="match status" value="1"/>
</dbReference>
<gene>
    <name evidence="2" type="primary">LOC110683411</name>
</gene>
<feature type="compositionally biased region" description="Low complexity" evidence="1">
    <location>
        <begin position="523"/>
        <end position="544"/>
    </location>
</feature>
<reference evidence="2" key="1">
    <citation type="journal article" date="2017" name="Nature">
        <title>The genome of Chenopodium quinoa.</title>
        <authorList>
            <person name="Jarvis D.E."/>
            <person name="Ho Y.S."/>
            <person name="Lightfoot D.J."/>
            <person name="Schmoeckel S.M."/>
            <person name="Li B."/>
            <person name="Borm T.J.A."/>
            <person name="Ohyanagi H."/>
            <person name="Mineta K."/>
            <person name="Michell C.T."/>
            <person name="Saber N."/>
            <person name="Kharbatia N.M."/>
            <person name="Rupper R.R."/>
            <person name="Sharp A.R."/>
            <person name="Dally N."/>
            <person name="Boughton B.A."/>
            <person name="Woo Y.H."/>
            <person name="Gao G."/>
            <person name="Schijlen E.G.W.M."/>
            <person name="Guo X."/>
            <person name="Momin A.A."/>
            <person name="Negrao S."/>
            <person name="Al-Babili S."/>
            <person name="Gehring C."/>
            <person name="Roessner U."/>
            <person name="Jung C."/>
            <person name="Murphy K."/>
            <person name="Arold S.T."/>
            <person name="Gojobori T."/>
            <person name="van der Linden C.G."/>
            <person name="van Loo E.N."/>
            <person name="Jellen E.N."/>
            <person name="Maughan P.J."/>
            <person name="Tester M."/>
        </authorList>
    </citation>
    <scope>NUCLEOTIDE SEQUENCE [LARGE SCALE GENOMIC DNA]</scope>
    <source>
        <strain evidence="2">cv. PI 614886</strain>
    </source>
</reference>
<feature type="region of interest" description="Disordered" evidence="1">
    <location>
        <begin position="1"/>
        <end position="20"/>
    </location>
</feature>
<feature type="region of interest" description="Disordered" evidence="1">
    <location>
        <begin position="212"/>
        <end position="232"/>
    </location>
</feature>
<dbReference type="RefSeq" id="XP_021715465.1">
    <property type="nucleotide sequence ID" value="XM_021859773.1"/>
</dbReference>
<reference evidence="2" key="2">
    <citation type="submission" date="2021-03" db="UniProtKB">
        <authorList>
            <consortium name="EnsemblPlants"/>
        </authorList>
    </citation>
    <scope>IDENTIFICATION</scope>
</reference>
<feature type="region of interest" description="Disordered" evidence="1">
    <location>
        <begin position="494"/>
        <end position="558"/>
    </location>
</feature>
<dbReference type="KEGG" id="cqi:110683411"/>
<dbReference type="GO" id="GO:0005886">
    <property type="term" value="C:plasma membrane"/>
    <property type="evidence" value="ECO:0007669"/>
    <property type="project" value="TreeGrafter"/>
</dbReference>
<dbReference type="GeneID" id="110683411"/>
<feature type="compositionally biased region" description="Basic residues" evidence="1">
    <location>
        <begin position="9"/>
        <end position="20"/>
    </location>
</feature>
<dbReference type="Gramene" id="AUR62020090-RA">
    <property type="protein sequence ID" value="AUR62020090-RA:cds"/>
    <property type="gene ID" value="AUR62020090"/>
</dbReference>
<feature type="compositionally biased region" description="Basic and acidic residues" evidence="1">
    <location>
        <begin position="494"/>
        <end position="517"/>
    </location>
</feature>
<dbReference type="OrthoDB" id="758624at2759"/>
<sequence>MAQPPPNPKPRRLTPCHRHPNLPTTTGLCAPCLRERLSLLNPSSSCSGEASTSAATSAGVLPELRRCKTFSAKNCDVVIGMEPRRRSCDVRGRKSLSSLFDIDDDNDEEDDVVSVQSRNLGFLSKGTCPVPEEEEIEVVEGEIQVEVKPRVSNFRNVEDEFEEANRTMKEFIDLELQAKNSSNKKDFKEIAGSFWIAASVFSKKFRKWGKKQKRENSDCNGRTSNNGGVGLGEMKLENLRGRRLRDTQSEVGDYGFGRRSCDTDPRGSIDLGRASIDCGGFGRRSCDTDPRFSIDLGRASVDCGRMSIDEVGRSEFDAPRASWDGYMLGGRAALSRGNANGNAPMVSVIENAMATVYGFDNRVLSEGKTKVESGSDRERWRNGFDRSASSVRRDVGVNVIEDVEAKGISNARVSPAAIGIFNGTKLLITEKELNEWRLNSSSLRDDNSSESFETASKDLASVSSSSNGKGFKKCRQWSKLWSIWGLLNRKKGDKFGNEEGDREHSESPDADSADIRGRKLTRSHSTSSSRGSSTIVGSVGGVASRNESKAIVRSRQEPVVLQRNRSARYTNSPNHPLDNGLLRFYLTPLRSRRRNRLGKSRLKNSKSLARSVLRL</sequence>
<dbReference type="PANTHER" id="PTHR31659">
    <property type="entry name" value="PROTEIN: UPF0503-LIKE PROTEIN, PUTATIVE (DUF740)-RELATED"/>
    <property type="match status" value="1"/>
</dbReference>
<dbReference type="OMA" id="LRRCKTF"/>
<evidence type="ECO:0000256" key="1">
    <source>
        <dbReference type="SAM" id="MobiDB-lite"/>
    </source>
</evidence>
<name>A0A803LX89_CHEQI</name>
<feature type="compositionally biased region" description="Basic and acidic residues" evidence="1">
    <location>
        <begin position="546"/>
        <end position="556"/>
    </location>
</feature>
<dbReference type="EnsemblPlants" id="AUR62020090-RA">
    <property type="protein sequence ID" value="AUR62020090-RA:cds"/>
    <property type="gene ID" value="AUR62020090"/>
</dbReference>
<keyword evidence="3" id="KW-1185">Reference proteome</keyword>
<evidence type="ECO:0000313" key="3">
    <source>
        <dbReference type="Proteomes" id="UP000596660"/>
    </source>
</evidence>
<dbReference type="AlphaFoldDB" id="A0A803LX89"/>
<protein>
    <submittedName>
        <fullName evidence="2">Uncharacterized protein</fullName>
    </submittedName>
</protein>
<dbReference type="InterPro" id="IPR008004">
    <property type="entry name" value="OCTOPUS-like"/>
</dbReference>
<dbReference type="Proteomes" id="UP000596660">
    <property type="component" value="Unplaced"/>
</dbReference>
<evidence type="ECO:0000313" key="2">
    <source>
        <dbReference type="EnsemblPlants" id="AUR62020090-RA:cds"/>
    </source>
</evidence>
<organism evidence="2 3">
    <name type="scientific">Chenopodium quinoa</name>
    <name type="common">Quinoa</name>
    <dbReference type="NCBI Taxonomy" id="63459"/>
    <lineage>
        <taxon>Eukaryota</taxon>
        <taxon>Viridiplantae</taxon>
        <taxon>Streptophyta</taxon>
        <taxon>Embryophyta</taxon>
        <taxon>Tracheophyta</taxon>
        <taxon>Spermatophyta</taxon>
        <taxon>Magnoliopsida</taxon>
        <taxon>eudicotyledons</taxon>
        <taxon>Gunneridae</taxon>
        <taxon>Pentapetalae</taxon>
        <taxon>Caryophyllales</taxon>
        <taxon>Chenopodiaceae</taxon>
        <taxon>Chenopodioideae</taxon>
        <taxon>Atripliceae</taxon>
        <taxon>Chenopodium</taxon>
    </lineage>
</organism>